<protein>
    <submittedName>
        <fullName evidence="2">Uncharacterized protein</fullName>
    </submittedName>
</protein>
<feature type="compositionally biased region" description="Basic residues" evidence="1">
    <location>
        <begin position="320"/>
        <end position="330"/>
    </location>
</feature>
<proteinExistence type="predicted"/>
<name>A0A0F9G196_9ZZZZ</name>
<evidence type="ECO:0000256" key="1">
    <source>
        <dbReference type="SAM" id="MobiDB-lite"/>
    </source>
</evidence>
<dbReference type="EMBL" id="LAZR01030259">
    <property type="protein sequence ID" value="KKL57162.1"/>
    <property type="molecule type" value="Genomic_DNA"/>
</dbReference>
<comment type="caution">
    <text evidence="2">The sequence shown here is derived from an EMBL/GenBank/DDBJ whole genome shotgun (WGS) entry which is preliminary data.</text>
</comment>
<sequence length="445" mass="50251">MPLLTGCSEEDIAANISILIEEEGKSPKQASAIAHAMCKATVYDDEDRKATAFTQEDVNYTPQSSDENRRCGNCRWFQGEDEIYPCLIVLPEPEAIVEGGLSDAYEPMPERETETERSLKYYYGGAIKALSDGGYEMYLVGHTDEDRKDFHNEYFDEESDLMELNHPLVGRPVLYQHGFDEAIGVIPIGKFRFAQRDRDGLLTRFDLDFASQKALQIQSLGSSDKWKAEQIQLAEEHELRIRELIAEDKLRGSSGALPQGIVVDGKTGHILRWPIIEGSLTPTQADPYELTRVHTAKSLQAALIEQRAKEATADNDKRENKNRKRTQAKRKLSMSLKALTKQEIEEIVQEAMTNIVVNIAEAAGLEVTPEEAGDLADEVVDVAVDVVEEELDEEMKQEGVDEDDDEEEQKSIRIRAIQNIMNRHVVEFVPEKIKARIVRQEQQSQ</sequence>
<reference evidence="2" key="1">
    <citation type="journal article" date="2015" name="Nature">
        <title>Complex archaea that bridge the gap between prokaryotes and eukaryotes.</title>
        <authorList>
            <person name="Spang A."/>
            <person name="Saw J.H."/>
            <person name="Jorgensen S.L."/>
            <person name="Zaremba-Niedzwiedzka K."/>
            <person name="Martijn J."/>
            <person name="Lind A.E."/>
            <person name="van Eijk R."/>
            <person name="Schleper C."/>
            <person name="Guy L."/>
            <person name="Ettema T.J."/>
        </authorList>
    </citation>
    <scope>NUCLEOTIDE SEQUENCE</scope>
</reference>
<feature type="region of interest" description="Disordered" evidence="1">
    <location>
        <begin position="307"/>
        <end position="330"/>
    </location>
</feature>
<gene>
    <name evidence="2" type="ORF">LCGC14_2238180</name>
</gene>
<feature type="compositionally biased region" description="Basic and acidic residues" evidence="1">
    <location>
        <begin position="307"/>
        <end position="319"/>
    </location>
</feature>
<accession>A0A0F9G196</accession>
<evidence type="ECO:0000313" key="2">
    <source>
        <dbReference type="EMBL" id="KKL57162.1"/>
    </source>
</evidence>
<organism evidence="2">
    <name type="scientific">marine sediment metagenome</name>
    <dbReference type="NCBI Taxonomy" id="412755"/>
    <lineage>
        <taxon>unclassified sequences</taxon>
        <taxon>metagenomes</taxon>
        <taxon>ecological metagenomes</taxon>
    </lineage>
</organism>
<dbReference type="AlphaFoldDB" id="A0A0F9G196"/>
<feature type="non-terminal residue" evidence="2">
    <location>
        <position position="445"/>
    </location>
</feature>